<dbReference type="InterPro" id="IPR046341">
    <property type="entry name" value="SET_dom_sf"/>
</dbReference>
<evidence type="ECO:0000256" key="2">
    <source>
        <dbReference type="ARBA" id="ARBA00022691"/>
    </source>
</evidence>
<dbReference type="InterPro" id="IPR003616">
    <property type="entry name" value="Post-SET_dom"/>
</dbReference>
<keyword evidence="6" id="KW-1185">Reference proteome</keyword>
<gene>
    <name evidence="5" type="ORF">PHO31112_02057</name>
</gene>
<dbReference type="Gene3D" id="2.170.270.10">
    <property type="entry name" value="SET domain"/>
    <property type="match status" value="1"/>
</dbReference>
<reference evidence="5 6" key="1">
    <citation type="submission" date="2019-08" db="EMBL/GenBank/DDBJ databases">
        <authorList>
            <person name="Peeters C."/>
        </authorList>
    </citation>
    <scope>NUCLEOTIDE SEQUENCE [LARGE SCALE GENOMIC DNA]</scope>
    <source>
        <strain evidence="5 6">LMG 31112</strain>
    </source>
</reference>
<dbReference type="PANTHER" id="PTHR12350">
    <property type="entry name" value="HISTONE-LYSINE N-METHYLTRANSFERASE-RELATED"/>
    <property type="match status" value="1"/>
</dbReference>
<accession>A0A5E4UHQ4</accession>
<dbReference type="GO" id="GO:0016740">
    <property type="term" value="F:transferase activity"/>
    <property type="evidence" value="ECO:0007669"/>
    <property type="project" value="UniProtKB-KW"/>
</dbReference>
<dbReference type="AlphaFoldDB" id="A0A5E4UHQ4"/>
<dbReference type="EMBL" id="CABPSM010000005">
    <property type="protein sequence ID" value="VVD99547.1"/>
    <property type="molecule type" value="Genomic_DNA"/>
</dbReference>
<dbReference type="SMART" id="SM00508">
    <property type="entry name" value="PostSET"/>
    <property type="match status" value="1"/>
</dbReference>
<evidence type="ECO:0000313" key="6">
    <source>
        <dbReference type="Proteomes" id="UP000343317"/>
    </source>
</evidence>
<name>A0A5E4UHQ4_9BURK</name>
<dbReference type="PROSITE" id="PS50280">
    <property type="entry name" value="SET"/>
    <property type="match status" value="1"/>
</dbReference>
<feature type="domain" description="Post-SET" evidence="4">
    <location>
        <begin position="155"/>
        <end position="171"/>
    </location>
</feature>
<evidence type="ECO:0000259" key="3">
    <source>
        <dbReference type="PROSITE" id="PS50280"/>
    </source>
</evidence>
<dbReference type="Proteomes" id="UP000343317">
    <property type="component" value="Unassembled WGS sequence"/>
</dbReference>
<dbReference type="SUPFAM" id="SSF82199">
    <property type="entry name" value="SET domain"/>
    <property type="match status" value="1"/>
</dbReference>
<protein>
    <submittedName>
        <fullName evidence="5">SET domain containing protein</fullName>
    </submittedName>
</protein>
<evidence type="ECO:0000313" key="5">
    <source>
        <dbReference type="EMBL" id="VVD99547.1"/>
    </source>
</evidence>
<organism evidence="5 6">
    <name type="scientific">Pandoraea horticolens</name>
    <dbReference type="NCBI Taxonomy" id="2508298"/>
    <lineage>
        <taxon>Bacteria</taxon>
        <taxon>Pseudomonadati</taxon>
        <taxon>Pseudomonadota</taxon>
        <taxon>Betaproteobacteria</taxon>
        <taxon>Burkholderiales</taxon>
        <taxon>Burkholderiaceae</taxon>
        <taxon>Pandoraea</taxon>
    </lineage>
</organism>
<dbReference type="Pfam" id="PF00856">
    <property type="entry name" value="SET"/>
    <property type="match status" value="1"/>
</dbReference>
<dbReference type="PANTHER" id="PTHR12350:SF19">
    <property type="entry name" value="SET DOMAIN-CONTAINING PROTEIN"/>
    <property type="match status" value="1"/>
</dbReference>
<keyword evidence="1" id="KW-0808">Transferase</keyword>
<dbReference type="InterPro" id="IPR001214">
    <property type="entry name" value="SET_dom"/>
</dbReference>
<evidence type="ECO:0000256" key="1">
    <source>
        <dbReference type="ARBA" id="ARBA00022679"/>
    </source>
</evidence>
<feature type="domain" description="SET" evidence="3">
    <location>
        <begin position="53"/>
        <end position="147"/>
    </location>
</feature>
<proteinExistence type="predicted"/>
<evidence type="ECO:0000259" key="4">
    <source>
        <dbReference type="PROSITE" id="PS50868"/>
    </source>
</evidence>
<dbReference type="InterPro" id="IPR053201">
    <property type="entry name" value="Flavunoidine_N-MTase"/>
</dbReference>
<sequence length="202" mass="23388">MFPAPNMQLFRRRHDITGKYRKSNLTHHSFAMTEKKFLYPIEWLDEERPTSNARFEVALNSEGQGYGVRTLAPFSRGELVSRMTGLISNRRRLHTLQVTETIHLYDPYFSGLFLHSCSPSVGLDMQRLEVWALRDIEAGEFLTMDYASTEDFLFRQFECQCGAPNCRKWITGFKELPNNEGKAYLAKIRPSKIAAEPATKER</sequence>
<dbReference type="PROSITE" id="PS50868">
    <property type="entry name" value="POST_SET"/>
    <property type="match status" value="1"/>
</dbReference>
<keyword evidence="2" id="KW-0949">S-adenosyl-L-methionine</keyword>